<dbReference type="InterPro" id="IPR029063">
    <property type="entry name" value="SAM-dependent_MTases_sf"/>
</dbReference>
<dbReference type="EMBL" id="FQXQ01000003">
    <property type="protein sequence ID" value="SHH75755.1"/>
    <property type="molecule type" value="Genomic_DNA"/>
</dbReference>
<keyword evidence="1" id="KW-0808">Transferase</keyword>
<dbReference type="Gene3D" id="3.40.50.150">
    <property type="entry name" value="Vaccinia Virus protein VP39"/>
    <property type="match status" value="1"/>
</dbReference>
<dbReference type="GO" id="GO:0016740">
    <property type="term" value="F:transferase activity"/>
    <property type="evidence" value="ECO:0007669"/>
    <property type="project" value="UniProtKB-KW"/>
</dbReference>
<dbReference type="AlphaFoldDB" id="A0A1M5VKL2"/>
<dbReference type="RefSeq" id="WP_073120795.1">
    <property type="nucleotide sequence ID" value="NZ_BMEN01000003.1"/>
</dbReference>
<dbReference type="STRING" id="1195760.SAMN05444281_1874"/>
<proteinExistence type="predicted"/>
<dbReference type="PANTHER" id="PTHR43861:SF3">
    <property type="entry name" value="PUTATIVE (AFU_ORTHOLOGUE AFUA_2G14390)-RELATED"/>
    <property type="match status" value="1"/>
</dbReference>
<evidence type="ECO:0000313" key="2">
    <source>
        <dbReference type="EMBL" id="SHH75755.1"/>
    </source>
</evidence>
<dbReference type="OrthoDB" id="9804312at2"/>
<keyword evidence="3" id="KW-1185">Reference proteome</keyword>
<sequence length="198" mass="22655">MTNFWDERYSEEDYAYGLLPNSYVKIQLDKLPPGNILFPAEGEGRNAVYAAKKGWMVTAFDSSKVAKHKALALSKLNHTTIDYVVSNAEDFTSNIKFEVLVLNYAHFPKGIRRNIHKHLISFLKPKATIIFEAFSKNQLQYSSGGPKDKSMLFSINEIKNEFPNINFKELKEENIQLNEGRYHQGMASVVRFTGELIK</sequence>
<evidence type="ECO:0000256" key="1">
    <source>
        <dbReference type="ARBA" id="ARBA00022679"/>
    </source>
</evidence>
<name>A0A1M5VKL2_9FLAO</name>
<protein>
    <recommendedName>
        <fullName evidence="4">Methyltransferase domain-containing protein</fullName>
    </recommendedName>
</protein>
<accession>A0A1M5VKL2</accession>
<reference evidence="3" key="1">
    <citation type="submission" date="2016-11" db="EMBL/GenBank/DDBJ databases">
        <authorList>
            <person name="Varghese N."/>
            <person name="Submissions S."/>
        </authorList>
    </citation>
    <scope>NUCLEOTIDE SEQUENCE [LARGE SCALE GENOMIC DNA]</scope>
    <source>
        <strain evidence="3">DSM 100572</strain>
    </source>
</reference>
<evidence type="ECO:0008006" key="4">
    <source>
        <dbReference type="Google" id="ProtNLM"/>
    </source>
</evidence>
<organism evidence="2 3">
    <name type="scientific">Wenyingzhuangia marina</name>
    <dbReference type="NCBI Taxonomy" id="1195760"/>
    <lineage>
        <taxon>Bacteria</taxon>
        <taxon>Pseudomonadati</taxon>
        <taxon>Bacteroidota</taxon>
        <taxon>Flavobacteriia</taxon>
        <taxon>Flavobacteriales</taxon>
        <taxon>Flavobacteriaceae</taxon>
        <taxon>Wenyingzhuangia</taxon>
    </lineage>
</organism>
<dbReference type="SUPFAM" id="SSF53335">
    <property type="entry name" value="S-adenosyl-L-methionine-dependent methyltransferases"/>
    <property type="match status" value="1"/>
</dbReference>
<dbReference type="Proteomes" id="UP000184109">
    <property type="component" value="Unassembled WGS sequence"/>
</dbReference>
<dbReference type="PANTHER" id="PTHR43861">
    <property type="entry name" value="TRANS-ACONITATE 2-METHYLTRANSFERASE-RELATED"/>
    <property type="match status" value="1"/>
</dbReference>
<evidence type="ECO:0000313" key="3">
    <source>
        <dbReference type="Proteomes" id="UP000184109"/>
    </source>
</evidence>
<gene>
    <name evidence="2" type="ORF">SAMN05444281_1874</name>
</gene>